<gene>
    <name evidence="1" type="ORF">Lboz_3018</name>
</gene>
<evidence type="ECO:0000313" key="2">
    <source>
        <dbReference type="Proteomes" id="UP000054695"/>
    </source>
</evidence>
<dbReference type="RefSeq" id="WP_058460589.1">
    <property type="nucleotide sequence ID" value="NZ_CAAAIY010000047.1"/>
</dbReference>
<dbReference type="Proteomes" id="UP000054695">
    <property type="component" value="Unassembled WGS sequence"/>
</dbReference>
<comment type="caution">
    <text evidence="1">The sequence shown here is derived from an EMBL/GenBank/DDBJ whole genome shotgun (WGS) entry which is preliminary data.</text>
</comment>
<keyword evidence="2" id="KW-1185">Reference proteome</keyword>
<dbReference type="OrthoDB" id="5637918at2"/>
<reference evidence="1 2" key="1">
    <citation type="submission" date="2015-11" db="EMBL/GenBank/DDBJ databases">
        <title>Genomic analysis of 38 Legionella species identifies large and diverse effector repertoires.</title>
        <authorList>
            <person name="Burstein D."/>
            <person name="Amaro F."/>
            <person name="Zusman T."/>
            <person name="Lifshitz Z."/>
            <person name="Cohen O."/>
            <person name="Gilbert J.A."/>
            <person name="Pupko T."/>
            <person name="Shuman H.A."/>
            <person name="Segal G."/>
        </authorList>
    </citation>
    <scope>NUCLEOTIDE SEQUENCE [LARGE SCALE GENOMIC DNA]</scope>
    <source>
        <strain evidence="1 2">WIGA</strain>
    </source>
</reference>
<dbReference type="AlphaFoldDB" id="A0A0W0RFE6"/>
<sequence>MSVLNIISSIVKEIKSPAFKIESYDEDSETGLIFFWVKIESKSVHPVKKDPIELLREARSKNCFSEKDYDWIIDVMLENQKRLIENKFKKNYSIIKHQFSEQLEEPLVVYKDLNNKIYIKPAKEIYSSIEKLRKFNSEDSACIGNIVGGHEAEQEYRLRNKSKNSNVIKFDTSLLSG</sequence>
<dbReference type="PATRIC" id="fig|447.4.peg.3221"/>
<accession>A0A0W0RFE6</accession>
<proteinExistence type="predicted"/>
<name>A0A0W0RFE6_LEGBO</name>
<evidence type="ECO:0000313" key="1">
    <source>
        <dbReference type="EMBL" id="KTC69753.1"/>
    </source>
</evidence>
<organism evidence="1 2">
    <name type="scientific">Legionella bozemanae</name>
    <name type="common">Fluoribacter bozemanae</name>
    <dbReference type="NCBI Taxonomy" id="447"/>
    <lineage>
        <taxon>Bacteria</taxon>
        <taxon>Pseudomonadati</taxon>
        <taxon>Pseudomonadota</taxon>
        <taxon>Gammaproteobacteria</taxon>
        <taxon>Legionellales</taxon>
        <taxon>Legionellaceae</taxon>
        <taxon>Legionella</taxon>
    </lineage>
</organism>
<dbReference type="EMBL" id="LNXU01000043">
    <property type="protein sequence ID" value="KTC69753.1"/>
    <property type="molecule type" value="Genomic_DNA"/>
</dbReference>
<protein>
    <submittedName>
        <fullName evidence="1">Uncharacterized protein</fullName>
    </submittedName>
</protein>